<keyword evidence="2 5" id="KW-0812">Transmembrane</keyword>
<evidence type="ECO:0000256" key="2">
    <source>
        <dbReference type="ARBA" id="ARBA00022692"/>
    </source>
</evidence>
<dbReference type="GO" id="GO:0016020">
    <property type="term" value="C:membrane"/>
    <property type="evidence" value="ECO:0007669"/>
    <property type="project" value="UniProtKB-SubCell"/>
</dbReference>
<keyword evidence="4 5" id="KW-0472">Membrane</keyword>
<proteinExistence type="predicted"/>
<accession>A0A7V5RNF4</accession>
<feature type="transmembrane region" description="Helical" evidence="5">
    <location>
        <begin position="259"/>
        <end position="284"/>
    </location>
</feature>
<feature type="transmembrane region" description="Helical" evidence="5">
    <location>
        <begin position="129"/>
        <end position="147"/>
    </location>
</feature>
<protein>
    <submittedName>
        <fullName evidence="6">ABC transporter permease subunit</fullName>
    </submittedName>
</protein>
<dbReference type="AlphaFoldDB" id="A0A7V5RNF4"/>
<dbReference type="InterPro" id="IPR035906">
    <property type="entry name" value="MetI-like_sf"/>
</dbReference>
<evidence type="ECO:0000256" key="3">
    <source>
        <dbReference type="ARBA" id="ARBA00022989"/>
    </source>
</evidence>
<comment type="subcellular location">
    <subcellularLocation>
        <location evidence="1">Membrane</location>
        <topology evidence="1">Multi-pass membrane protein</topology>
    </subcellularLocation>
</comment>
<reference evidence="6" key="1">
    <citation type="journal article" date="2020" name="mSystems">
        <title>Genome- and Community-Level Interaction Insights into Carbon Utilization and Element Cycling Functions of Hydrothermarchaeota in Hydrothermal Sediment.</title>
        <authorList>
            <person name="Zhou Z."/>
            <person name="Liu Y."/>
            <person name="Xu W."/>
            <person name="Pan J."/>
            <person name="Luo Z.H."/>
            <person name="Li M."/>
        </authorList>
    </citation>
    <scope>NUCLEOTIDE SEQUENCE [LARGE SCALE GENOMIC DNA]</scope>
    <source>
        <strain evidence="6">HyVt-460</strain>
    </source>
</reference>
<feature type="transmembrane region" description="Helical" evidence="5">
    <location>
        <begin position="27"/>
        <end position="46"/>
    </location>
</feature>
<keyword evidence="3 5" id="KW-1133">Transmembrane helix</keyword>
<evidence type="ECO:0000256" key="4">
    <source>
        <dbReference type="ARBA" id="ARBA00023136"/>
    </source>
</evidence>
<dbReference type="Gene3D" id="1.10.3720.10">
    <property type="entry name" value="MetI-like"/>
    <property type="match status" value="1"/>
</dbReference>
<name>A0A7V5RNF4_CALAY</name>
<organism evidence="6">
    <name type="scientific">Caldithrix abyssi</name>
    <dbReference type="NCBI Taxonomy" id="187145"/>
    <lineage>
        <taxon>Bacteria</taxon>
        <taxon>Pseudomonadati</taxon>
        <taxon>Calditrichota</taxon>
        <taxon>Calditrichia</taxon>
        <taxon>Calditrichales</taxon>
        <taxon>Calditrichaceae</taxon>
        <taxon>Caldithrix</taxon>
    </lineage>
</organism>
<feature type="transmembrane region" description="Helical" evidence="5">
    <location>
        <begin position="198"/>
        <end position="220"/>
    </location>
</feature>
<feature type="transmembrane region" description="Helical" evidence="5">
    <location>
        <begin position="58"/>
        <end position="85"/>
    </location>
</feature>
<sequence length="296" mass="33885">MFTKKTNKFRKKNAVQKKRRDKKEITWFKAWLGGLGLTWLWLYFFLNAPARQKIETAMLNTFAIAVLATTLALALAWGYALTVYYARRKGRFTEQVSDILFSTWRALPQILGLLFGYVLLAYFQQSQHWALPPVLFFLALTVALVVFPELGDLLLERIAYFQKSDFFDAMRVSGVRDSQIINYDILFKNSRVHILNKLIAVFGMTFFLLISVDFIVSVGLSQSVSLVNMPKTLGNILAHIDSKQDILAIGRVLSHPGQFISLFFTHLQGVSVAFIIVFSLLALYKISQHFSRRLEI</sequence>
<gene>
    <name evidence="6" type="ORF">ENJ15_01980</name>
</gene>
<dbReference type="Proteomes" id="UP000885771">
    <property type="component" value="Unassembled WGS sequence"/>
</dbReference>
<comment type="caution">
    <text evidence="6">The sequence shown here is derived from an EMBL/GenBank/DDBJ whole genome shotgun (WGS) entry which is preliminary data.</text>
</comment>
<evidence type="ECO:0000256" key="1">
    <source>
        <dbReference type="ARBA" id="ARBA00004141"/>
    </source>
</evidence>
<evidence type="ECO:0000313" key="6">
    <source>
        <dbReference type="EMBL" id="HHM01753.1"/>
    </source>
</evidence>
<evidence type="ECO:0000256" key="5">
    <source>
        <dbReference type="SAM" id="Phobius"/>
    </source>
</evidence>
<dbReference type="EMBL" id="DRLI01000072">
    <property type="protein sequence ID" value="HHM01753.1"/>
    <property type="molecule type" value="Genomic_DNA"/>
</dbReference>
<dbReference type="SUPFAM" id="SSF161098">
    <property type="entry name" value="MetI-like"/>
    <property type="match status" value="1"/>
</dbReference>
<feature type="transmembrane region" description="Helical" evidence="5">
    <location>
        <begin position="106"/>
        <end position="123"/>
    </location>
</feature>